<feature type="compositionally biased region" description="Basic residues" evidence="1">
    <location>
        <begin position="107"/>
        <end position="119"/>
    </location>
</feature>
<comment type="caution">
    <text evidence="2">The sequence shown here is derived from an EMBL/GenBank/DDBJ whole genome shotgun (WGS) entry which is preliminary data.</text>
</comment>
<organism evidence="2 3">
    <name type="scientific">Paralvinella palmiformis</name>
    <dbReference type="NCBI Taxonomy" id="53620"/>
    <lineage>
        <taxon>Eukaryota</taxon>
        <taxon>Metazoa</taxon>
        <taxon>Spiralia</taxon>
        <taxon>Lophotrochozoa</taxon>
        <taxon>Annelida</taxon>
        <taxon>Polychaeta</taxon>
        <taxon>Sedentaria</taxon>
        <taxon>Canalipalpata</taxon>
        <taxon>Terebellida</taxon>
        <taxon>Terebelliformia</taxon>
        <taxon>Alvinellidae</taxon>
        <taxon>Paralvinella</taxon>
    </lineage>
</organism>
<dbReference type="Pfam" id="PF15396">
    <property type="entry name" value="FAM60A"/>
    <property type="match status" value="1"/>
</dbReference>
<gene>
    <name evidence="2" type="ORF">LSH36_260g03016</name>
</gene>
<feature type="compositionally biased region" description="Polar residues" evidence="1">
    <location>
        <begin position="120"/>
        <end position="130"/>
    </location>
</feature>
<dbReference type="PANTHER" id="PTHR13422">
    <property type="entry name" value="SIN3-HDAC COMPLEX-ASSOCIATED FACTOR"/>
    <property type="match status" value="1"/>
</dbReference>
<protein>
    <recommendedName>
        <fullName evidence="4">Protein FAM60A</fullName>
    </recommendedName>
</protein>
<dbReference type="AlphaFoldDB" id="A0AAD9JMD0"/>
<feature type="compositionally biased region" description="Polar residues" evidence="1">
    <location>
        <begin position="240"/>
        <end position="264"/>
    </location>
</feature>
<evidence type="ECO:0000256" key="1">
    <source>
        <dbReference type="SAM" id="MobiDB-lite"/>
    </source>
</evidence>
<dbReference type="GO" id="GO:0070822">
    <property type="term" value="C:Sin3-type complex"/>
    <property type="evidence" value="ECO:0007669"/>
    <property type="project" value="TreeGrafter"/>
</dbReference>
<dbReference type="InterPro" id="IPR026065">
    <property type="entry name" value="FAM60A"/>
</dbReference>
<feature type="compositionally biased region" description="Basic and acidic residues" evidence="1">
    <location>
        <begin position="96"/>
        <end position="106"/>
    </location>
</feature>
<dbReference type="PANTHER" id="PTHR13422:SF12">
    <property type="entry name" value="SIN3-HDAC COMPLEX-ASSOCIATED FACTOR"/>
    <property type="match status" value="1"/>
</dbReference>
<dbReference type="EMBL" id="JAODUP010000260">
    <property type="protein sequence ID" value="KAK2154695.1"/>
    <property type="molecule type" value="Genomic_DNA"/>
</dbReference>
<evidence type="ECO:0000313" key="2">
    <source>
        <dbReference type="EMBL" id="KAK2154695.1"/>
    </source>
</evidence>
<reference evidence="2" key="1">
    <citation type="journal article" date="2023" name="Mol. Biol. Evol.">
        <title>Third-Generation Sequencing Reveals the Adaptive Role of the Epigenome in Three Deep-Sea Polychaetes.</title>
        <authorList>
            <person name="Perez M."/>
            <person name="Aroh O."/>
            <person name="Sun Y."/>
            <person name="Lan Y."/>
            <person name="Juniper S.K."/>
            <person name="Young C.R."/>
            <person name="Angers B."/>
            <person name="Qian P.Y."/>
        </authorList>
    </citation>
    <scope>NUCLEOTIDE SEQUENCE</scope>
    <source>
        <strain evidence="2">P08H-3</strain>
    </source>
</reference>
<keyword evidence="3" id="KW-1185">Reference proteome</keyword>
<feature type="region of interest" description="Disordered" evidence="1">
    <location>
        <begin position="232"/>
        <end position="319"/>
    </location>
</feature>
<feature type="compositionally biased region" description="Polar residues" evidence="1">
    <location>
        <begin position="150"/>
        <end position="163"/>
    </location>
</feature>
<dbReference type="GO" id="GO:0030336">
    <property type="term" value="P:negative regulation of cell migration"/>
    <property type="evidence" value="ECO:0007669"/>
    <property type="project" value="TreeGrafter"/>
</dbReference>
<sequence>MFSFHKPKIYRSLHGCCICRAKSSSSRFTDSRRYESDFEQCFGIEEHRSGEICNACVLLVKRWKKLPAESSRNWHHVVDARAGPGTKSMYKIKNRNNKELPEDHSIMKKKHKHKHRKRPSASQVHNSSKVPLSPGGMLDDITVGDEGFSDNYTSRTPSPGNSDVSDEEDNTPQKSELTSCRRKQANPIQLSSMIDLSYWRKTETCCGIIFKGRNGEVIIDPRLLHPCRTCKLFPPRKPMTRSQSQLKSQQQNTESCASSDSGVSTPAGDHDEASSDMTYTSPPTPPPPTLEPVIPQGQLPPEDLVPAYPSEDEMENELDVEHDASSFMPPIMPLFLQSSQSAAMSSQNYVDSLSRSGEDSCSSVEMSSEAAAAAVLDLSMGMSRQHFIPMHV</sequence>
<evidence type="ECO:0008006" key="4">
    <source>
        <dbReference type="Google" id="ProtNLM"/>
    </source>
</evidence>
<feature type="region of interest" description="Disordered" evidence="1">
    <location>
        <begin position="85"/>
        <end position="183"/>
    </location>
</feature>
<dbReference type="Proteomes" id="UP001208570">
    <property type="component" value="Unassembled WGS sequence"/>
</dbReference>
<accession>A0AAD9JMD0</accession>
<evidence type="ECO:0000313" key="3">
    <source>
        <dbReference type="Proteomes" id="UP001208570"/>
    </source>
</evidence>
<name>A0AAD9JMD0_9ANNE</name>
<proteinExistence type="predicted"/>